<keyword evidence="5" id="KW-1185">Reference proteome</keyword>
<feature type="repeat" description="PPR" evidence="2">
    <location>
        <begin position="258"/>
        <end position="292"/>
    </location>
</feature>
<dbReference type="PROSITE" id="PS51375">
    <property type="entry name" value="PPR"/>
    <property type="match status" value="7"/>
</dbReference>
<evidence type="ECO:0000256" key="1">
    <source>
        <dbReference type="ARBA" id="ARBA00022737"/>
    </source>
</evidence>
<evidence type="ECO:0000313" key="5">
    <source>
        <dbReference type="Proteomes" id="UP001165085"/>
    </source>
</evidence>
<evidence type="ECO:0000256" key="2">
    <source>
        <dbReference type="PROSITE-ProRule" id="PRU00708"/>
    </source>
</evidence>
<dbReference type="Gene3D" id="1.25.40.10">
    <property type="entry name" value="Tetratricopeptide repeat domain"/>
    <property type="match status" value="4"/>
</dbReference>
<dbReference type="AlphaFoldDB" id="A0A9W7BWX0"/>
<dbReference type="Pfam" id="PF13041">
    <property type="entry name" value="PPR_2"/>
    <property type="match status" value="2"/>
</dbReference>
<dbReference type="PANTHER" id="PTHR47447">
    <property type="entry name" value="OS03G0856100 PROTEIN"/>
    <property type="match status" value="1"/>
</dbReference>
<dbReference type="NCBIfam" id="TIGR00756">
    <property type="entry name" value="PPR"/>
    <property type="match status" value="7"/>
</dbReference>
<evidence type="ECO:0000313" key="4">
    <source>
        <dbReference type="EMBL" id="GMH98264.1"/>
    </source>
</evidence>
<dbReference type="OrthoDB" id="190155at2759"/>
<feature type="compositionally biased region" description="Basic residues" evidence="3">
    <location>
        <begin position="14"/>
        <end position="23"/>
    </location>
</feature>
<sequence>MYNHTTSSTDIKRRLTIPRRTGARRGNMQSGRKGITREDLEKAARIENLLSEGRAAVSVRDCNFAVKTFADSERDGGLLRSLRFLMLMRRQDSNSKPNLVTYSTLMSRALKVGKVEVAFRLWNLMREEEGVKVDTKAVNILLNAYAKNGDIDGASGVFEEMLGRRPTGSKNMLPAGSRCPPNVVSYNTLIDASYRCGDLVKGMEALALMKEQNIRPDTRTYTTLISTVGLGVGVVGANNPDAAFELFEEMEMERVFPNGKTYCALINVCKRVRRPDLALRVLRLMGARGWCEGGGKLRAGTQFYTSNVNDVVAAWTATIHACAKSGRVETGLSLFENMKKSDTIVPNEVTCSCMFDSLVRSNNLDKAKEVIKYMQVRGLVPTEYMYTTMLMAAGGMGGVDSNEIYVELVSLLSSSARNKKSTSQKPWEGDDTLMKVFLLFYEVENPDIVCFNTLLSACARVGDIERAVGLLNRIESDTDADVQPNVKTYGELMKAAWVAKRKDKGEWLLQKLEDGVEGIGEEWKYDAWVTKYRKLIREL</sequence>
<gene>
    <name evidence="4" type="ORF">TrST_g975</name>
</gene>
<comment type="caution">
    <text evidence="4">The sequence shown here is derived from an EMBL/GenBank/DDBJ whole genome shotgun (WGS) entry which is preliminary data.</text>
</comment>
<feature type="region of interest" description="Disordered" evidence="3">
    <location>
        <begin position="1"/>
        <end position="37"/>
    </location>
</feature>
<feature type="repeat" description="PPR" evidence="2">
    <location>
        <begin position="447"/>
        <end position="477"/>
    </location>
</feature>
<feature type="repeat" description="PPR" evidence="2">
    <location>
        <begin position="134"/>
        <end position="164"/>
    </location>
</feature>
<evidence type="ECO:0000256" key="3">
    <source>
        <dbReference type="SAM" id="MobiDB-lite"/>
    </source>
</evidence>
<dbReference type="Pfam" id="PF13812">
    <property type="entry name" value="PPR_3"/>
    <property type="match status" value="2"/>
</dbReference>
<name>A0A9W7BWX0_9STRA</name>
<dbReference type="InterPro" id="IPR002885">
    <property type="entry name" value="PPR_rpt"/>
</dbReference>
<feature type="repeat" description="PPR" evidence="2">
    <location>
        <begin position="347"/>
        <end position="381"/>
    </location>
</feature>
<keyword evidence="1" id="KW-0677">Repeat</keyword>
<accession>A0A9W7BWX0</accession>
<dbReference type="PANTHER" id="PTHR47447:SF17">
    <property type="entry name" value="OS12G0638900 PROTEIN"/>
    <property type="match status" value="1"/>
</dbReference>
<feature type="repeat" description="PPR" evidence="2">
    <location>
        <begin position="311"/>
        <end position="345"/>
    </location>
</feature>
<dbReference type="Pfam" id="PF01535">
    <property type="entry name" value="PPR"/>
    <property type="match status" value="2"/>
</dbReference>
<dbReference type="InterPro" id="IPR011990">
    <property type="entry name" value="TPR-like_helical_dom_sf"/>
</dbReference>
<organism evidence="4 5">
    <name type="scientific">Triparma strigata</name>
    <dbReference type="NCBI Taxonomy" id="1606541"/>
    <lineage>
        <taxon>Eukaryota</taxon>
        <taxon>Sar</taxon>
        <taxon>Stramenopiles</taxon>
        <taxon>Ochrophyta</taxon>
        <taxon>Bolidophyceae</taxon>
        <taxon>Parmales</taxon>
        <taxon>Triparmaceae</taxon>
        <taxon>Triparma</taxon>
    </lineage>
</organism>
<protein>
    <recommendedName>
        <fullName evidence="6">Pentatricopeptide repeat-containing protein</fullName>
    </recommendedName>
</protein>
<feature type="repeat" description="PPR" evidence="2">
    <location>
        <begin position="98"/>
        <end position="128"/>
    </location>
</feature>
<dbReference type="Proteomes" id="UP001165085">
    <property type="component" value="Unassembled WGS sequence"/>
</dbReference>
<feature type="repeat" description="PPR" evidence="2">
    <location>
        <begin position="182"/>
        <end position="216"/>
    </location>
</feature>
<evidence type="ECO:0008006" key="6">
    <source>
        <dbReference type="Google" id="ProtNLM"/>
    </source>
</evidence>
<proteinExistence type="predicted"/>
<dbReference type="EMBL" id="BRXY01000513">
    <property type="protein sequence ID" value="GMH98264.1"/>
    <property type="molecule type" value="Genomic_DNA"/>
</dbReference>
<reference evidence="5" key="1">
    <citation type="journal article" date="2023" name="Commun. Biol.">
        <title>Genome analysis of Parmales, the sister group of diatoms, reveals the evolutionary specialization of diatoms from phago-mixotrophs to photoautotrophs.</title>
        <authorList>
            <person name="Ban H."/>
            <person name="Sato S."/>
            <person name="Yoshikawa S."/>
            <person name="Yamada K."/>
            <person name="Nakamura Y."/>
            <person name="Ichinomiya M."/>
            <person name="Sato N."/>
            <person name="Blanc-Mathieu R."/>
            <person name="Endo H."/>
            <person name="Kuwata A."/>
            <person name="Ogata H."/>
        </authorList>
    </citation>
    <scope>NUCLEOTIDE SEQUENCE [LARGE SCALE GENOMIC DNA]</scope>
    <source>
        <strain evidence="5">NIES 3701</strain>
    </source>
</reference>